<evidence type="ECO:0000256" key="14">
    <source>
        <dbReference type="SAM" id="Phobius"/>
    </source>
</evidence>
<evidence type="ECO:0000256" key="7">
    <source>
        <dbReference type="ARBA" id="ARBA00022692"/>
    </source>
</evidence>
<dbReference type="EMBL" id="QGDL01000010">
    <property type="protein sequence ID" value="PWJ27921.1"/>
    <property type="molecule type" value="Genomic_DNA"/>
</dbReference>
<evidence type="ECO:0000256" key="12">
    <source>
        <dbReference type="ARBA" id="ARBA00023012"/>
    </source>
</evidence>
<dbReference type="GO" id="GO:0000155">
    <property type="term" value="F:phosphorelay sensor kinase activity"/>
    <property type="evidence" value="ECO:0007669"/>
    <property type="project" value="InterPro"/>
</dbReference>
<dbReference type="Proteomes" id="UP000245845">
    <property type="component" value="Unassembled WGS sequence"/>
</dbReference>
<keyword evidence="7 14" id="KW-0812">Transmembrane</keyword>
<evidence type="ECO:0000313" key="17">
    <source>
        <dbReference type="EMBL" id="PWJ27921.1"/>
    </source>
</evidence>
<dbReference type="PANTHER" id="PTHR34220:SF11">
    <property type="entry name" value="SENSOR PROTEIN KINASE HPTS"/>
    <property type="match status" value="1"/>
</dbReference>
<evidence type="ECO:0000256" key="10">
    <source>
        <dbReference type="ARBA" id="ARBA00022840"/>
    </source>
</evidence>
<comment type="catalytic activity">
    <reaction evidence="1">
        <text>ATP + protein L-histidine = ADP + protein N-phospho-L-histidine.</text>
        <dbReference type="EC" id="2.7.13.3"/>
    </reaction>
</comment>
<dbReference type="Pfam" id="PF00672">
    <property type="entry name" value="HAMP"/>
    <property type="match status" value="1"/>
</dbReference>
<dbReference type="PROSITE" id="PS50885">
    <property type="entry name" value="HAMP"/>
    <property type="match status" value="1"/>
</dbReference>
<feature type="domain" description="HAMP" evidence="16">
    <location>
        <begin position="301"/>
        <end position="353"/>
    </location>
</feature>
<dbReference type="RefSeq" id="WP_109732283.1">
    <property type="nucleotide sequence ID" value="NZ_BAAACK010000029.1"/>
</dbReference>
<feature type="domain" description="Histidine kinase" evidence="15">
    <location>
        <begin position="463"/>
        <end position="569"/>
    </location>
</feature>
<accession>A0A2Y9BG83</accession>
<evidence type="ECO:0000256" key="8">
    <source>
        <dbReference type="ARBA" id="ARBA00022741"/>
    </source>
</evidence>
<feature type="transmembrane region" description="Helical" evidence="14">
    <location>
        <begin position="278"/>
        <end position="300"/>
    </location>
</feature>
<sequence length="576" mass="66243">MRIRNKILLTWMATLLFIGIIITGIWYHTSSRLSNTYLKNVSESAMRDAYHAFEYLLTDTSYMTTLVATNETNIIQPVTRLNSEEISREGQWNQNYLNNRRTIMDYIKGLNGYKYYISGIAVAANQECVFSTNYIIQDKKKLYDDITKLDQEKLKYSMVMMEPLHLEGLKSTVSSDYVLPAVRGIVDDKGQIMGYVILYFDYGVIDQMFSANLPEGSFFQVVNEQGAVIFSNDESKAFELDSLVNGYAKNTYQAESVGWTFHMAIPSEFYTADIQRTALMSAVITAVIIFLALLGSAILISRMTTEISVLSSKMKRVSTGDLTVNYEVKEEDEIGQMGRTFNHMVLRIRELMDRVTEEEREKRRNEMAFLQAQINPHFVSNVMNNVVWMAKIQHADNIIPLVNSLNSLLQNVMHQDKEFIHLKNELEYVDNYLTIMEYSGSYDFLLEKDVDEDTLPLFIPRFILQPIVENAIYHGMPEDLSRQGRIVILAKIQGDYLKIAVEDNGEGISMEKAEDILKKGKQKNRSFNGIGVVNVNQRIRLYFGEPYGLDYESEKGKYTRCILTLPVIKEDTQWQK</sequence>
<proteinExistence type="predicted"/>
<dbReference type="SMART" id="SM00304">
    <property type="entry name" value="HAMP"/>
    <property type="match status" value="1"/>
</dbReference>
<dbReference type="GO" id="GO:0005524">
    <property type="term" value="F:ATP binding"/>
    <property type="evidence" value="ECO:0007669"/>
    <property type="project" value="UniProtKB-KW"/>
</dbReference>
<evidence type="ECO:0000256" key="13">
    <source>
        <dbReference type="ARBA" id="ARBA00023136"/>
    </source>
</evidence>
<evidence type="ECO:0000256" key="11">
    <source>
        <dbReference type="ARBA" id="ARBA00022989"/>
    </source>
</evidence>
<dbReference type="SUPFAM" id="SSF55874">
    <property type="entry name" value="ATPase domain of HSP90 chaperone/DNA topoisomerase II/histidine kinase"/>
    <property type="match status" value="1"/>
</dbReference>
<feature type="transmembrane region" description="Helical" evidence="14">
    <location>
        <begin position="7"/>
        <end position="27"/>
    </location>
</feature>
<evidence type="ECO:0000256" key="9">
    <source>
        <dbReference type="ARBA" id="ARBA00022777"/>
    </source>
</evidence>
<keyword evidence="12" id="KW-0902">Two-component regulatory system</keyword>
<dbReference type="SMART" id="SM00387">
    <property type="entry name" value="HATPase_c"/>
    <property type="match status" value="1"/>
</dbReference>
<dbReference type="AlphaFoldDB" id="A0A2Y9BG83"/>
<evidence type="ECO:0000256" key="1">
    <source>
        <dbReference type="ARBA" id="ARBA00000085"/>
    </source>
</evidence>
<evidence type="ECO:0000259" key="15">
    <source>
        <dbReference type="PROSITE" id="PS50109"/>
    </source>
</evidence>
<keyword evidence="13 14" id="KW-0472">Membrane</keyword>
<dbReference type="InterPro" id="IPR010559">
    <property type="entry name" value="Sig_transdc_His_kin_internal"/>
</dbReference>
<keyword evidence="11 14" id="KW-1133">Transmembrane helix</keyword>
<gene>
    <name evidence="17" type="ORF">A8806_11096</name>
</gene>
<keyword evidence="8" id="KW-0547">Nucleotide-binding</keyword>
<keyword evidence="10" id="KW-0067">ATP-binding</keyword>
<evidence type="ECO:0000256" key="4">
    <source>
        <dbReference type="ARBA" id="ARBA00022475"/>
    </source>
</evidence>
<evidence type="ECO:0000259" key="16">
    <source>
        <dbReference type="PROSITE" id="PS50885"/>
    </source>
</evidence>
<dbReference type="InterPro" id="IPR003594">
    <property type="entry name" value="HATPase_dom"/>
</dbReference>
<protein>
    <recommendedName>
        <fullName evidence="3">histidine kinase</fullName>
        <ecNumber evidence="3">2.7.13.3</ecNumber>
    </recommendedName>
</protein>
<dbReference type="PANTHER" id="PTHR34220">
    <property type="entry name" value="SENSOR HISTIDINE KINASE YPDA"/>
    <property type="match status" value="1"/>
</dbReference>
<dbReference type="EC" id="2.7.13.3" evidence="3"/>
<evidence type="ECO:0000256" key="3">
    <source>
        <dbReference type="ARBA" id="ARBA00012438"/>
    </source>
</evidence>
<reference evidence="17 18" key="1">
    <citation type="submission" date="2018-05" db="EMBL/GenBank/DDBJ databases">
        <title>The Hungate 1000. A catalogue of reference genomes from the rumen microbiome.</title>
        <authorList>
            <person name="Kelly W."/>
        </authorList>
    </citation>
    <scope>NUCLEOTIDE SEQUENCE [LARGE SCALE GENOMIC DNA]</scope>
    <source>
        <strain evidence="17 18">NLAE-zl-C242</strain>
    </source>
</reference>
<comment type="subcellular location">
    <subcellularLocation>
        <location evidence="2">Cell membrane</location>
        <topology evidence="2">Multi-pass membrane protein</topology>
    </subcellularLocation>
</comment>
<dbReference type="OrthoDB" id="9809348at2"/>
<comment type="caution">
    <text evidence="17">The sequence shown here is derived from an EMBL/GenBank/DDBJ whole genome shotgun (WGS) entry which is preliminary data.</text>
</comment>
<dbReference type="InterPro" id="IPR036890">
    <property type="entry name" value="HATPase_C_sf"/>
</dbReference>
<dbReference type="GO" id="GO:0005886">
    <property type="term" value="C:plasma membrane"/>
    <property type="evidence" value="ECO:0007669"/>
    <property type="project" value="UniProtKB-SubCell"/>
</dbReference>
<dbReference type="InterPro" id="IPR050640">
    <property type="entry name" value="Bact_2-comp_sensor_kinase"/>
</dbReference>
<dbReference type="Gene3D" id="3.30.565.10">
    <property type="entry name" value="Histidine kinase-like ATPase, C-terminal domain"/>
    <property type="match status" value="1"/>
</dbReference>
<keyword evidence="6" id="KW-0808">Transferase</keyword>
<dbReference type="PROSITE" id="PS50109">
    <property type="entry name" value="HIS_KIN"/>
    <property type="match status" value="1"/>
</dbReference>
<dbReference type="InterPro" id="IPR003660">
    <property type="entry name" value="HAMP_dom"/>
</dbReference>
<keyword evidence="4" id="KW-1003">Cell membrane</keyword>
<dbReference type="Gene3D" id="6.10.340.10">
    <property type="match status" value="1"/>
</dbReference>
<dbReference type="CDD" id="cd06225">
    <property type="entry name" value="HAMP"/>
    <property type="match status" value="1"/>
</dbReference>
<keyword evidence="18" id="KW-1185">Reference proteome</keyword>
<organism evidence="17 18">
    <name type="scientific">Faecalicatena orotica</name>
    <dbReference type="NCBI Taxonomy" id="1544"/>
    <lineage>
        <taxon>Bacteria</taxon>
        <taxon>Bacillati</taxon>
        <taxon>Bacillota</taxon>
        <taxon>Clostridia</taxon>
        <taxon>Lachnospirales</taxon>
        <taxon>Lachnospiraceae</taxon>
        <taxon>Faecalicatena</taxon>
    </lineage>
</organism>
<name>A0A2Y9BG83_9FIRM</name>
<evidence type="ECO:0000313" key="18">
    <source>
        <dbReference type="Proteomes" id="UP000245845"/>
    </source>
</evidence>
<keyword evidence="5" id="KW-0597">Phosphoprotein</keyword>
<evidence type="ECO:0000256" key="6">
    <source>
        <dbReference type="ARBA" id="ARBA00022679"/>
    </source>
</evidence>
<keyword evidence="9 17" id="KW-0418">Kinase</keyword>
<dbReference type="InterPro" id="IPR005467">
    <property type="entry name" value="His_kinase_dom"/>
</dbReference>
<evidence type="ECO:0000256" key="5">
    <source>
        <dbReference type="ARBA" id="ARBA00022553"/>
    </source>
</evidence>
<evidence type="ECO:0000256" key="2">
    <source>
        <dbReference type="ARBA" id="ARBA00004651"/>
    </source>
</evidence>
<dbReference type="Pfam" id="PF06580">
    <property type="entry name" value="His_kinase"/>
    <property type="match status" value="1"/>
</dbReference>
<dbReference type="Pfam" id="PF02518">
    <property type="entry name" value="HATPase_c"/>
    <property type="match status" value="1"/>
</dbReference>
<dbReference type="SUPFAM" id="SSF158472">
    <property type="entry name" value="HAMP domain-like"/>
    <property type="match status" value="1"/>
</dbReference>